<geneLocation type="plasmid" evidence="1 2">
    <name>unnamed</name>
</geneLocation>
<sequence length="428" mass="47539">MAFADHYSLIDFTAIADAAWWRTGDFDRVADDLERYNAAAEADKADRARLADHKVKLKAALTGHLEDLRTAGALGAASGLGGRDIPIAEAWNTFVTDGQIPRTFDWLLEALENVWSAIFVRMDQDRWARRKSEDHIPGSHQPPSGDAIRTAYERICRTYDTGTSFSEEGPLNDWRIEANDRISGDRCELNFVAWKAMLTKRDDDYKPVLVEDIAPMGVVTASFDMPTGKMLLTDILRLKSFDEGTSFDANREYGELSLGNALGRNNLVAAHASEHQIAFTQTDNTSVAILRDAAGRLLITERFSEEHQDDDGDLAVPGWEVVGSFSCDVWRFMAFDRESVLARMTAGGAEDAAAELDSYLAKADTLPDPSDHQAHHDACYAANIVHLEVEPGQWQIHGGENFDDLADREALNLPQDLHLWCLLEKQAA</sequence>
<keyword evidence="2" id="KW-1185">Reference proteome</keyword>
<accession>A0A345YIP8</accession>
<protein>
    <submittedName>
        <fullName evidence="1">Uncharacterized protein</fullName>
    </submittedName>
</protein>
<dbReference type="Proteomes" id="UP000254508">
    <property type="component" value="Plasmid unnamed"/>
</dbReference>
<keyword evidence="1" id="KW-0614">Plasmid</keyword>
<gene>
    <name evidence="1" type="ORF">DVR09_15195</name>
</gene>
<reference evidence="1 2" key="1">
    <citation type="submission" date="2018-07" db="EMBL/GenBank/DDBJ databases">
        <title>Genome sequence of Erythrobacter strain YH-07, an antagonistic bacterium isolated from Yellow Sea.</title>
        <authorList>
            <person name="Tang T."/>
            <person name="Liu Q."/>
            <person name="Sun X."/>
        </authorList>
    </citation>
    <scope>NUCLEOTIDE SEQUENCE [LARGE SCALE GENOMIC DNA]</scope>
    <source>
        <strain evidence="1 2">YH-07</strain>
        <plasmid evidence="1 2">unnamed</plasmid>
    </source>
</reference>
<evidence type="ECO:0000313" key="1">
    <source>
        <dbReference type="EMBL" id="AXK43800.1"/>
    </source>
</evidence>
<dbReference type="RefSeq" id="WP_115418113.1">
    <property type="nucleotide sequence ID" value="NZ_CP031358.1"/>
</dbReference>
<dbReference type="OrthoDB" id="9867950at2"/>
<organism evidence="1 2">
    <name type="scientific">Erythrobacter aureus</name>
    <dbReference type="NCBI Taxonomy" id="2182384"/>
    <lineage>
        <taxon>Bacteria</taxon>
        <taxon>Pseudomonadati</taxon>
        <taxon>Pseudomonadota</taxon>
        <taxon>Alphaproteobacteria</taxon>
        <taxon>Sphingomonadales</taxon>
        <taxon>Erythrobacteraceae</taxon>
        <taxon>Erythrobacter/Porphyrobacter group</taxon>
        <taxon>Erythrobacter</taxon>
    </lineage>
</organism>
<evidence type="ECO:0000313" key="2">
    <source>
        <dbReference type="Proteomes" id="UP000254508"/>
    </source>
</evidence>
<dbReference type="KEGG" id="err:DVR09_15195"/>
<name>A0A345YIP8_9SPHN</name>
<dbReference type="EMBL" id="CP031358">
    <property type="protein sequence ID" value="AXK43800.1"/>
    <property type="molecule type" value="Genomic_DNA"/>
</dbReference>
<proteinExistence type="predicted"/>
<dbReference type="AlphaFoldDB" id="A0A345YIP8"/>